<dbReference type="PANTHER" id="PTHR43324">
    <property type="match status" value="1"/>
</dbReference>
<evidence type="ECO:0000313" key="3">
    <source>
        <dbReference type="Proteomes" id="UP000184207"/>
    </source>
</evidence>
<dbReference type="Pfam" id="PF04055">
    <property type="entry name" value="Radical_SAM"/>
    <property type="match status" value="1"/>
</dbReference>
<reference evidence="3" key="1">
    <citation type="submission" date="2016-12" db="EMBL/GenBank/DDBJ databases">
        <authorList>
            <person name="Varghese N."/>
            <person name="Submissions S."/>
        </authorList>
    </citation>
    <scope>NUCLEOTIDE SEQUENCE [LARGE SCALE GENOMIC DNA]</scope>
    <source>
        <strain evidence="3">DSM 13020</strain>
    </source>
</reference>
<dbReference type="OrthoDB" id="3493141at2"/>
<dbReference type="Gene3D" id="3.80.30.20">
    <property type="entry name" value="tm_1862 like domain"/>
    <property type="match status" value="1"/>
</dbReference>
<dbReference type="SUPFAM" id="SSF102114">
    <property type="entry name" value="Radical SAM enzymes"/>
    <property type="match status" value="1"/>
</dbReference>
<dbReference type="PANTHER" id="PTHR43324:SF1">
    <property type="entry name" value="RADICAL SAM CORE DOMAIN-CONTAINING PROTEIN"/>
    <property type="match status" value="1"/>
</dbReference>
<feature type="domain" description="Radical SAM core" evidence="1">
    <location>
        <begin position="164"/>
        <end position="420"/>
    </location>
</feature>
<dbReference type="RefSeq" id="WP_072760213.1">
    <property type="nucleotide sequence ID" value="NZ_FRDJ01000009.1"/>
</dbReference>
<dbReference type="InterPro" id="IPR007197">
    <property type="entry name" value="rSAM"/>
</dbReference>
<proteinExistence type="predicted"/>
<sequence length="533" mass="60442">MRCVVIDGYVDEPAVLGVPPYVSTYVRYVSGAFILKGYEVDYYTIDEIRAKSLWHVFSVYDVVVIVGGLTVPGKYVGGTPINPFEVQKIFSNCKNSYRILMGALAKAFSNRGGSLAKDISNNIEVEETVDDIGRWISEYLEKPYIDAIRSTSISGSEIVQKHPRFPNIIAEIEVSLGCERRTYCTFCTEPLLHPKFFSRPVKDIIDEIESLYKSGVRAFRLGRSANIIAYGSDFNDNNINPLAVEELYKGIREKCPDLKVLHTDNANPAYISKNLPKSADILEIIVKYNTSGDILSFGVESFDPIVRKKNNIDGDVQDIDTAVRVVNEIGAVRDATGVPKLLPGINLIFGLFGETKKTYELNYRKLLDYLNSGYLLRRINLRQLMIFPGTPIWHLAKRKTLKPNKQFFEHYKFIIRRDIDNHMLKRVFPQGTILKEVIPEFQEGRITFGRQLGTYPILVGVPAQFSVPTDIVVVDYGQRSLTGVRKVNFSELTMEELLCLPGIGKKNAQRVKEQDFTTLDKSSYEFLKKYFLD</sequence>
<dbReference type="SFLD" id="SFLDG01082">
    <property type="entry name" value="B12-binding_domain_containing"/>
    <property type="match status" value="1"/>
</dbReference>
<protein>
    <submittedName>
        <fullName evidence="2">Radical SAM superfamily enzyme with C-terminal helix-hairpin-helix motif</fullName>
    </submittedName>
</protein>
<dbReference type="PROSITE" id="PS51918">
    <property type="entry name" value="RADICAL_SAM"/>
    <property type="match status" value="1"/>
</dbReference>
<dbReference type="Proteomes" id="UP000184207">
    <property type="component" value="Unassembled WGS sequence"/>
</dbReference>
<dbReference type="SFLD" id="SFLDS00029">
    <property type="entry name" value="Radical_SAM"/>
    <property type="match status" value="1"/>
</dbReference>
<dbReference type="InterPro" id="IPR006638">
    <property type="entry name" value="Elp3/MiaA/NifB-like_rSAM"/>
</dbReference>
<dbReference type="SMART" id="SM00729">
    <property type="entry name" value="Elp3"/>
    <property type="match status" value="1"/>
</dbReference>
<dbReference type="GO" id="GO:0051536">
    <property type="term" value="F:iron-sulfur cluster binding"/>
    <property type="evidence" value="ECO:0007669"/>
    <property type="project" value="InterPro"/>
</dbReference>
<evidence type="ECO:0000313" key="2">
    <source>
        <dbReference type="EMBL" id="SHN65947.1"/>
    </source>
</evidence>
<dbReference type="GO" id="GO:0003824">
    <property type="term" value="F:catalytic activity"/>
    <property type="evidence" value="ECO:0007669"/>
    <property type="project" value="InterPro"/>
</dbReference>
<dbReference type="AlphaFoldDB" id="A0A1M7T5G6"/>
<dbReference type="EMBL" id="FRDJ01000009">
    <property type="protein sequence ID" value="SHN65947.1"/>
    <property type="molecule type" value="Genomic_DNA"/>
</dbReference>
<name>A0A1M7T5G6_FERGO</name>
<dbReference type="STRING" id="1121883.SAMN02745226_01565"/>
<dbReference type="InterPro" id="IPR023404">
    <property type="entry name" value="rSAM_horseshoe"/>
</dbReference>
<dbReference type="InterPro" id="IPR058240">
    <property type="entry name" value="rSAM_sf"/>
</dbReference>
<gene>
    <name evidence="2" type="ORF">SAMN02745226_01565</name>
</gene>
<organism evidence="2 3">
    <name type="scientific">Fervidobacterium gondwanense DSM 13020</name>
    <dbReference type="NCBI Taxonomy" id="1121883"/>
    <lineage>
        <taxon>Bacteria</taxon>
        <taxon>Thermotogati</taxon>
        <taxon>Thermotogota</taxon>
        <taxon>Thermotogae</taxon>
        <taxon>Thermotogales</taxon>
        <taxon>Fervidobacteriaceae</taxon>
        <taxon>Fervidobacterium</taxon>
    </lineage>
</organism>
<keyword evidence="3" id="KW-1185">Reference proteome</keyword>
<accession>A0A1M7T5G6</accession>
<evidence type="ECO:0000259" key="1">
    <source>
        <dbReference type="PROSITE" id="PS51918"/>
    </source>
</evidence>